<dbReference type="Proteomes" id="UP001085076">
    <property type="component" value="Miscellaneous, Linkage group lg06"/>
</dbReference>
<evidence type="ECO:0000256" key="2">
    <source>
        <dbReference type="ARBA" id="ARBA00001947"/>
    </source>
</evidence>
<dbReference type="GO" id="GO:0061630">
    <property type="term" value="F:ubiquitin protein ligase activity"/>
    <property type="evidence" value="ECO:0007669"/>
    <property type="project" value="UniProtKB-EC"/>
</dbReference>
<dbReference type="EC" id="2.3.2.31" evidence="5"/>
<dbReference type="GO" id="GO:0016567">
    <property type="term" value="P:protein ubiquitination"/>
    <property type="evidence" value="ECO:0007669"/>
    <property type="project" value="InterPro"/>
</dbReference>
<dbReference type="Gene3D" id="1.20.120.1750">
    <property type="match status" value="1"/>
</dbReference>
<evidence type="ECO:0000256" key="7">
    <source>
        <dbReference type="ARBA" id="ARBA00022723"/>
    </source>
</evidence>
<reference evidence="16" key="2">
    <citation type="journal article" date="2022" name="Hortic Res">
        <title>The genome of Dioscorea zingiberensis sheds light on the biosynthesis, origin and evolution of the medicinally important diosgenin saponins.</title>
        <authorList>
            <person name="Li Y."/>
            <person name="Tan C."/>
            <person name="Li Z."/>
            <person name="Guo J."/>
            <person name="Li S."/>
            <person name="Chen X."/>
            <person name="Wang C."/>
            <person name="Dai X."/>
            <person name="Yang H."/>
            <person name="Song W."/>
            <person name="Hou L."/>
            <person name="Xu J."/>
            <person name="Tong Z."/>
            <person name="Xu A."/>
            <person name="Yuan X."/>
            <person name="Wang W."/>
            <person name="Yang Q."/>
            <person name="Chen L."/>
            <person name="Sun Z."/>
            <person name="Wang K."/>
            <person name="Pan B."/>
            <person name="Chen J."/>
            <person name="Bao Y."/>
            <person name="Liu F."/>
            <person name="Qi X."/>
            <person name="Gang D.R."/>
            <person name="Wen J."/>
            <person name="Li J."/>
        </authorList>
    </citation>
    <scope>NUCLEOTIDE SEQUENCE</scope>
    <source>
        <strain evidence="16">Dzin_1.0</strain>
    </source>
</reference>
<dbReference type="PANTHER" id="PTHR11685">
    <property type="entry name" value="RBR FAMILY RING FINGER AND IBR DOMAIN-CONTAINING"/>
    <property type="match status" value="1"/>
</dbReference>
<protein>
    <recommendedName>
        <fullName evidence="5">RBR-type E3 ubiquitin transferase</fullName>
        <ecNumber evidence="5">2.3.2.31</ecNumber>
    </recommendedName>
</protein>
<evidence type="ECO:0000259" key="15">
    <source>
        <dbReference type="PROSITE" id="PS51873"/>
    </source>
</evidence>
<dbReference type="InterPro" id="IPR001841">
    <property type="entry name" value="Znf_RING"/>
</dbReference>
<dbReference type="SUPFAM" id="SSF57850">
    <property type="entry name" value="RING/U-box"/>
    <property type="match status" value="6"/>
</dbReference>
<sequence length="796" mass="90989">MQRWVLLPEECKMILPREVYSRWGDKLCEAMLMEGTKLYCPFKDCSGLLINEGDDDGHVITASECPHCHRLFCAQCRVPWHVDFSCEDYQKLEDDERETEDLQLMQVAKKLCLEMHLIVDHNTHLQDGKLSNPIDVKNFNSGERGRHEDPIAVYGTERIVREKANGRNQPIAVEDDDADDDLLGIAIIVSLSDMDDQIGKRSVQAIDSYVDVFDCEYVGESSYSRKREMVDCGICMEEVDKYEMFKIIGCAHRYCASCVSSYITAKLDDGLVNIGCVDPQCKDGFLLPEECKMILPREVYSRWGDKLCEAMLMEGTKLYCPFKDCSGLLINEGDDDGHVITASECPHCHRLFCAQCRVPWHVDFSCEDYQKLEDDERETEDLQLMQVAKKLCLEMHLALIAVLSSKLIYNPIRQKKEVAHNNSAEGDRLMNVKKNKNNVSNKEKKIKNIPKGDHIVDVKKNKNMVSKIVKKIKYSIYKIEDYNTHLQVGGLISNPIDVENFNSGERGRHRNLPIVVDTEDSEEGGREDPIPVYEIESTVRQKADDRNQPIPVEDDDDDDDDDLLRIAIMVSLAEMDDRKGRRPVQAIDSYVDAFDCEYVGQSSYSRKSEMVDCGICMEEVFKHEMFKIMGCAHRYCASCVSSYIAAKLDDGLVNIGCVDPQCKDGFLLPEECKMILPRGVYSRWGDKLCESMLMEGTKLYCPFKDCSGLLINEGDENGHVITKSVCPHCHRLLCAQCRVPWHAGFSCKDYQKLGNDESEAEDLQLMRVAKKRKWQRCPKCKYFVERINGCRHIECR</sequence>
<keyword evidence="6" id="KW-0808">Transferase</keyword>
<evidence type="ECO:0000256" key="11">
    <source>
        <dbReference type="ARBA" id="ARBA00022833"/>
    </source>
</evidence>
<dbReference type="GO" id="GO:0008270">
    <property type="term" value="F:zinc ion binding"/>
    <property type="evidence" value="ECO:0007669"/>
    <property type="project" value="UniProtKB-KW"/>
</dbReference>
<dbReference type="SMART" id="SM00647">
    <property type="entry name" value="IBR"/>
    <property type="match status" value="3"/>
</dbReference>
<dbReference type="InterPro" id="IPR002867">
    <property type="entry name" value="IBR_dom"/>
</dbReference>
<organism evidence="16 17">
    <name type="scientific">Dioscorea zingiberensis</name>
    <dbReference type="NCBI Taxonomy" id="325984"/>
    <lineage>
        <taxon>Eukaryota</taxon>
        <taxon>Viridiplantae</taxon>
        <taxon>Streptophyta</taxon>
        <taxon>Embryophyta</taxon>
        <taxon>Tracheophyta</taxon>
        <taxon>Spermatophyta</taxon>
        <taxon>Magnoliopsida</taxon>
        <taxon>Liliopsida</taxon>
        <taxon>Dioscoreales</taxon>
        <taxon>Dioscoreaceae</taxon>
        <taxon>Dioscorea</taxon>
    </lineage>
</organism>
<reference evidence="16" key="1">
    <citation type="submission" date="2021-03" db="EMBL/GenBank/DDBJ databases">
        <authorList>
            <person name="Li Z."/>
            <person name="Yang C."/>
        </authorList>
    </citation>
    <scope>NUCLEOTIDE SEQUENCE</scope>
    <source>
        <strain evidence="16">Dzin_1.0</strain>
        <tissue evidence="16">Leaf</tissue>
    </source>
</reference>
<keyword evidence="9 12" id="KW-0863">Zinc-finger</keyword>
<keyword evidence="17" id="KW-1185">Reference proteome</keyword>
<evidence type="ECO:0000256" key="1">
    <source>
        <dbReference type="ARBA" id="ARBA00001798"/>
    </source>
</evidence>
<evidence type="ECO:0000256" key="13">
    <source>
        <dbReference type="SAM" id="MobiDB-lite"/>
    </source>
</evidence>
<keyword evidence="7" id="KW-0479">Metal-binding</keyword>
<feature type="domain" description="RING-type" evidence="14">
    <location>
        <begin position="613"/>
        <end position="663"/>
    </location>
</feature>
<comment type="caution">
    <text evidence="16">The sequence shown here is derived from an EMBL/GenBank/DDBJ whole genome shotgun (WGS) entry which is preliminary data.</text>
</comment>
<dbReference type="InterPro" id="IPR013083">
    <property type="entry name" value="Znf_RING/FYVE/PHD"/>
</dbReference>
<keyword evidence="11" id="KW-0862">Zinc</keyword>
<accession>A0A9D5C925</accession>
<evidence type="ECO:0000256" key="5">
    <source>
        <dbReference type="ARBA" id="ARBA00012251"/>
    </source>
</evidence>
<evidence type="ECO:0000256" key="9">
    <source>
        <dbReference type="ARBA" id="ARBA00022771"/>
    </source>
</evidence>
<dbReference type="AlphaFoldDB" id="A0A9D5C925"/>
<keyword evidence="8" id="KW-0677">Repeat</keyword>
<feature type="domain" description="RING-type" evidence="14">
    <location>
        <begin position="232"/>
        <end position="282"/>
    </location>
</feature>
<dbReference type="CDD" id="cd22582">
    <property type="entry name" value="BRcat_RBR_unk"/>
    <property type="match status" value="3"/>
</dbReference>
<evidence type="ECO:0000256" key="8">
    <source>
        <dbReference type="ARBA" id="ARBA00022737"/>
    </source>
</evidence>
<comment type="catalytic activity">
    <reaction evidence="1">
        <text>[E2 ubiquitin-conjugating enzyme]-S-ubiquitinyl-L-cysteine + [acceptor protein]-L-lysine = [E2 ubiquitin-conjugating enzyme]-L-cysteine + [acceptor protein]-N(6)-ubiquitinyl-L-lysine.</text>
        <dbReference type="EC" id="2.3.2.31"/>
    </reaction>
</comment>
<name>A0A9D5C925_9LILI</name>
<evidence type="ECO:0000313" key="16">
    <source>
        <dbReference type="EMBL" id="KAJ0968977.1"/>
    </source>
</evidence>
<evidence type="ECO:0000256" key="6">
    <source>
        <dbReference type="ARBA" id="ARBA00022679"/>
    </source>
</evidence>
<dbReference type="PROSITE" id="PS00518">
    <property type="entry name" value="ZF_RING_1"/>
    <property type="match status" value="2"/>
</dbReference>
<evidence type="ECO:0000256" key="4">
    <source>
        <dbReference type="ARBA" id="ARBA00005884"/>
    </source>
</evidence>
<dbReference type="EMBL" id="JAGGNH010000006">
    <property type="protein sequence ID" value="KAJ0968977.1"/>
    <property type="molecule type" value="Genomic_DNA"/>
</dbReference>
<dbReference type="Gene3D" id="3.30.40.10">
    <property type="entry name" value="Zinc/RING finger domain, C3HC4 (zinc finger)"/>
    <property type="match status" value="2"/>
</dbReference>
<proteinExistence type="inferred from homology"/>
<dbReference type="SMART" id="SM00184">
    <property type="entry name" value="RING"/>
    <property type="match status" value="2"/>
</dbReference>
<dbReference type="PROSITE" id="PS50089">
    <property type="entry name" value="ZF_RING_2"/>
    <property type="match status" value="2"/>
</dbReference>
<evidence type="ECO:0000259" key="14">
    <source>
        <dbReference type="PROSITE" id="PS50089"/>
    </source>
</evidence>
<evidence type="ECO:0000256" key="3">
    <source>
        <dbReference type="ARBA" id="ARBA00003976"/>
    </source>
</evidence>
<dbReference type="PROSITE" id="PS51873">
    <property type="entry name" value="TRIAD"/>
    <property type="match status" value="2"/>
</dbReference>
<dbReference type="Pfam" id="PF01485">
    <property type="entry name" value="IBR"/>
    <property type="match status" value="3"/>
</dbReference>
<keyword evidence="10" id="KW-0833">Ubl conjugation pathway</keyword>
<dbReference type="OrthoDB" id="10009520at2759"/>
<dbReference type="FunFam" id="3.30.40.10:FF:000230">
    <property type="entry name" value="RBR-type E3 ubiquitin transferase"/>
    <property type="match status" value="2"/>
</dbReference>
<dbReference type="InterPro" id="IPR017907">
    <property type="entry name" value="Znf_RING_CS"/>
</dbReference>
<feature type="domain" description="RING-type" evidence="15">
    <location>
        <begin position="609"/>
        <end position="796"/>
    </location>
</feature>
<comment type="similarity">
    <text evidence="4">Belongs to the RBR family. Ariadne subfamily.</text>
</comment>
<dbReference type="InterPro" id="IPR031127">
    <property type="entry name" value="E3_UB_ligase_RBR"/>
</dbReference>
<feature type="region of interest" description="Disordered" evidence="13">
    <location>
        <begin position="539"/>
        <end position="559"/>
    </location>
</feature>
<evidence type="ECO:0000313" key="17">
    <source>
        <dbReference type="Proteomes" id="UP001085076"/>
    </source>
</evidence>
<feature type="domain" description="RING-type" evidence="15">
    <location>
        <begin position="228"/>
        <end position="392"/>
    </location>
</feature>
<comment type="cofactor">
    <cofactor evidence="2">
        <name>Zn(2+)</name>
        <dbReference type="ChEBI" id="CHEBI:29105"/>
    </cofactor>
</comment>
<dbReference type="InterPro" id="IPR044066">
    <property type="entry name" value="TRIAD_supradom"/>
</dbReference>
<evidence type="ECO:0000256" key="10">
    <source>
        <dbReference type="ARBA" id="ARBA00022786"/>
    </source>
</evidence>
<gene>
    <name evidence="16" type="ORF">J5N97_021854</name>
</gene>
<evidence type="ECO:0000256" key="12">
    <source>
        <dbReference type="PROSITE-ProRule" id="PRU00175"/>
    </source>
</evidence>
<comment type="function">
    <text evidence="3">Might act as an E3 ubiquitin-protein ligase, or as part of E3 complex, which accepts ubiquitin from specific E2 ubiquitin-conjugating enzymes and then transfers it to substrates.</text>
</comment>